<feature type="non-terminal residue" evidence="1">
    <location>
        <position position="89"/>
    </location>
</feature>
<organism evidence="1 2">
    <name type="scientific">Funneliformis mosseae</name>
    <name type="common">Endomycorrhizal fungus</name>
    <name type="synonym">Glomus mosseae</name>
    <dbReference type="NCBI Taxonomy" id="27381"/>
    <lineage>
        <taxon>Eukaryota</taxon>
        <taxon>Fungi</taxon>
        <taxon>Fungi incertae sedis</taxon>
        <taxon>Mucoromycota</taxon>
        <taxon>Glomeromycotina</taxon>
        <taxon>Glomeromycetes</taxon>
        <taxon>Glomerales</taxon>
        <taxon>Glomeraceae</taxon>
        <taxon>Funneliformis</taxon>
    </lineage>
</organism>
<gene>
    <name evidence="1" type="ORF">FMOSSE_LOCUS13926</name>
</gene>
<dbReference type="EMBL" id="CAJVPP010009285">
    <property type="protein sequence ID" value="CAG8703471.1"/>
    <property type="molecule type" value="Genomic_DNA"/>
</dbReference>
<protein>
    <submittedName>
        <fullName evidence="1">6797_t:CDS:1</fullName>
    </submittedName>
</protein>
<evidence type="ECO:0000313" key="2">
    <source>
        <dbReference type="Proteomes" id="UP000789375"/>
    </source>
</evidence>
<accession>A0A9N9N5D4</accession>
<comment type="caution">
    <text evidence="1">The sequence shown here is derived from an EMBL/GenBank/DDBJ whole genome shotgun (WGS) entry which is preliminary data.</text>
</comment>
<name>A0A9N9N5D4_FUNMO</name>
<keyword evidence="2" id="KW-1185">Reference proteome</keyword>
<proteinExistence type="predicted"/>
<reference evidence="1" key="1">
    <citation type="submission" date="2021-06" db="EMBL/GenBank/DDBJ databases">
        <authorList>
            <person name="Kallberg Y."/>
            <person name="Tangrot J."/>
            <person name="Rosling A."/>
        </authorList>
    </citation>
    <scope>NUCLEOTIDE SEQUENCE</scope>
    <source>
        <strain evidence="1">87-6 pot B 2015</strain>
    </source>
</reference>
<sequence>IYVMSQLLYVFSWRKFDEEFQEDCESLMAVIHGLVLILLSRRFCTYDKTISPFKQSRTSVIPIKVKCGYNGTYCLEALRSTPKTKLESK</sequence>
<feature type="non-terminal residue" evidence="1">
    <location>
        <position position="1"/>
    </location>
</feature>
<dbReference type="Proteomes" id="UP000789375">
    <property type="component" value="Unassembled WGS sequence"/>
</dbReference>
<dbReference type="AlphaFoldDB" id="A0A9N9N5D4"/>
<evidence type="ECO:0000313" key="1">
    <source>
        <dbReference type="EMBL" id="CAG8703471.1"/>
    </source>
</evidence>